<name>A0A8S9ZFC0_9BILA</name>
<evidence type="ECO:0000313" key="2">
    <source>
        <dbReference type="Proteomes" id="UP000605970"/>
    </source>
</evidence>
<sequence>MIKKLSSLQKDTIQKIWNKFLRYLFFKIFQCDMNINCFILFQTFIDCPVKIENVRNNALFKPKTSLTLQQNVFH</sequence>
<evidence type="ECO:0000313" key="1">
    <source>
        <dbReference type="EMBL" id="KAF7631191.1"/>
    </source>
</evidence>
<dbReference type="EMBL" id="JABEBT010000115">
    <property type="protein sequence ID" value="KAF7631191.1"/>
    <property type="molecule type" value="Genomic_DNA"/>
</dbReference>
<proteinExistence type="predicted"/>
<comment type="caution">
    <text evidence="1">The sequence shown here is derived from an EMBL/GenBank/DDBJ whole genome shotgun (WGS) entry which is preliminary data.</text>
</comment>
<keyword evidence="2" id="KW-1185">Reference proteome</keyword>
<gene>
    <name evidence="1" type="ORF">Mgra_00008565</name>
</gene>
<organism evidence="1 2">
    <name type="scientific">Meloidogyne graminicola</name>
    <dbReference type="NCBI Taxonomy" id="189291"/>
    <lineage>
        <taxon>Eukaryota</taxon>
        <taxon>Metazoa</taxon>
        <taxon>Ecdysozoa</taxon>
        <taxon>Nematoda</taxon>
        <taxon>Chromadorea</taxon>
        <taxon>Rhabditida</taxon>
        <taxon>Tylenchina</taxon>
        <taxon>Tylenchomorpha</taxon>
        <taxon>Tylenchoidea</taxon>
        <taxon>Meloidogynidae</taxon>
        <taxon>Meloidogyninae</taxon>
        <taxon>Meloidogyne</taxon>
    </lineage>
</organism>
<reference evidence="1" key="1">
    <citation type="journal article" date="2020" name="Ecol. Evol.">
        <title>Genome structure and content of the rice root-knot nematode (Meloidogyne graminicola).</title>
        <authorList>
            <person name="Phan N.T."/>
            <person name="Danchin E.G.J."/>
            <person name="Klopp C."/>
            <person name="Perfus-Barbeoch L."/>
            <person name="Kozlowski D.K."/>
            <person name="Koutsovoulos G.D."/>
            <person name="Lopez-Roques C."/>
            <person name="Bouchez O."/>
            <person name="Zahm M."/>
            <person name="Besnard G."/>
            <person name="Bellafiore S."/>
        </authorList>
    </citation>
    <scope>NUCLEOTIDE SEQUENCE</scope>
    <source>
        <strain evidence="1">VN-18</strain>
    </source>
</reference>
<protein>
    <submittedName>
        <fullName evidence="1">Uncharacterized protein</fullName>
    </submittedName>
</protein>
<dbReference type="AlphaFoldDB" id="A0A8S9ZFC0"/>
<dbReference type="Proteomes" id="UP000605970">
    <property type="component" value="Unassembled WGS sequence"/>
</dbReference>
<accession>A0A8S9ZFC0</accession>